<feature type="compositionally biased region" description="Low complexity" evidence="1">
    <location>
        <begin position="319"/>
        <end position="334"/>
    </location>
</feature>
<reference evidence="2 3" key="1">
    <citation type="journal article" date="2007" name="Nat. Biotechnol.">
        <title>Complete genome sequence of the myxobacterium Sorangium cellulosum.</title>
        <authorList>
            <person name="Schneiker S."/>
            <person name="Perlova O."/>
            <person name="Kaiser O."/>
            <person name="Gerth K."/>
            <person name="Alici A."/>
            <person name="Altmeyer M.O."/>
            <person name="Bartels D."/>
            <person name="Bekel T."/>
            <person name="Beyer S."/>
            <person name="Bode E."/>
            <person name="Bode H.B."/>
            <person name="Bolten C.J."/>
            <person name="Choudhuri J.V."/>
            <person name="Doss S."/>
            <person name="Elnakady Y.A."/>
            <person name="Frank B."/>
            <person name="Gaigalat L."/>
            <person name="Goesmann A."/>
            <person name="Groeger C."/>
            <person name="Gross F."/>
            <person name="Jelsbak L."/>
            <person name="Jelsbak L."/>
            <person name="Kalinowski J."/>
            <person name="Kegler C."/>
            <person name="Knauber T."/>
            <person name="Konietzny S."/>
            <person name="Kopp M."/>
            <person name="Krause L."/>
            <person name="Krug D."/>
            <person name="Linke B."/>
            <person name="Mahmud T."/>
            <person name="Martinez-Arias R."/>
            <person name="McHardy A.C."/>
            <person name="Merai M."/>
            <person name="Meyer F."/>
            <person name="Mormann S."/>
            <person name="Munoz-Dorado J."/>
            <person name="Perez J."/>
            <person name="Pradella S."/>
            <person name="Rachid S."/>
            <person name="Raddatz G."/>
            <person name="Rosenau F."/>
            <person name="Rueckert C."/>
            <person name="Sasse F."/>
            <person name="Scharfe M."/>
            <person name="Schuster S.C."/>
            <person name="Suen G."/>
            <person name="Treuner-Lange A."/>
            <person name="Velicer G.J."/>
            <person name="Vorholter F.-J."/>
            <person name="Weissman K.J."/>
            <person name="Welch R.D."/>
            <person name="Wenzel S.C."/>
            <person name="Whitworth D.E."/>
            <person name="Wilhelm S."/>
            <person name="Wittmann C."/>
            <person name="Bloecker H."/>
            <person name="Puehler A."/>
            <person name="Mueller R."/>
        </authorList>
    </citation>
    <scope>NUCLEOTIDE SEQUENCE [LARGE SCALE GENOMIC DNA]</scope>
    <source>
        <strain evidence="3">So ce56</strain>
    </source>
</reference>
<evidence type="ECO:0000313" key="2">
    <source>
        <dbReference type="EMBL" id="CAN92962.1"/>
    </source>
</evidence>
<dbReference type="Proteomes" id="UP000002139">
    <property type="component" value="Chromosome"/>
</dbReference>
<feature type="region of interest" description="Disordered" evidence="1">
    <location>
        <begin position="303"/>
        <end position="334"/>
    </location>
</feature>
<dbReference type="AlphaFoldDB" id="A9GB63"/>
<feature type="region of interest" description="Disordered" evidence="1">
    <location>
        <begin position="18"/>
        <end position="81"/>
    </location>
</feature>
<accession>A9GB63</accession>
<gene>
    <name evidence="2" type="ordered locus">sce2803</name>
</gene>
<dbReference type="HOGENOM" id="CLU_831280_0_0_7"/>
<sequence length="334" mass="36262">MAALASWRFSAAPGVAGALGGPAARAFDARPHGASCRTLTPMASEKKKKSRTEAASDADTQGEKPSAEPQRGGKKKKPALTAAQRQELLDLDPAYEAPIDHPVSDTLQEARELEVALSKLGKEIYKKSRLSKEVGTSISARRDLLAAAESAWTEVRTLPLSSDLRAQRKDAEALKRDAIAALRYFLAADEEVERRVDGILLGTGVADLVSDLGQLAELLEQHRDALARADLPKRAPERARELAAALSSGAAERAVDPHDNAAMALRNRAFWWLREAMDEIRAAGRYVYRDERKVLALFRTSSARARARRRAVKQDEPETTGSSPTPAAPEPEST</sequence>
<dbReference type="EMBL" id="AM746676">
    <property type="protein sequence ID" value="CAN92962.1"/>
    <property type="molecule type" value="Genomic_DNA"/>
</dbReference>
<dbReference type="KEGG" id="scl:sce2803"/>
<keyword evidence="3" id="KW-1185">Reference proteome</keyword>
<evidence type="ECO:0000313" key="3">
    <source>
        <dbReference type="Proteomes" id="UP000002139"/>
    </source>
</evidence>
<dbReference type="STRING" id="448385.sce2803"/>
<evidence type="ECO:0000256" key="1">
    <source>
        <dbReference type="SAM" id="MobiDB-lite"/>
    </source>
</evidence>
<name>A9GB63_SORC5</name>
<organism evidence="2 3">
    <name type="scientific">Sorangium cellulosum (strain So ce56)</name>
    <name type="common">Polyangium cellulosum (strain So ce56)</name>
    <dbReference type="NCBI Taxonomy" id="448385"/>
    <lineage>
        <taxon>Bacteria</taxon>
        <taxon>Pseudomonadati</taxon>
        <taxon>Myxococcota</taxon>
        <taxon>Polyangia</taxon>
        <taxon>Polyangiales</taxon>
        <taxon>Polyangiaceae</taxon>
        <taxon>Sorangium</taxon>
    </lineage>
</organism>
<protein>
    <submittedName>
        <fullName evidence="2">Secreted protein</fullName>
    </submittedName>
</protein>
<proteinExistence type="predicted"/>